<dbReference type="Proteomes" id="UP001575105">
    <property type="component" value="Unassembled WGS sequence"/>
</dbReference>
<accession>A0ABV4U5L1</accession>
<organism evidence="1 2">
    <name type="scientific">Natronomicrosphaera hydrolytica</name>
    <dbReference type="NCBI Taxonomy" id="3242702"/>
    <lineage>
        <taxon>Bacteria</taxon>
        <taxon>Pseudomonadati</taxon>
        <taxon>Planctomycetota</taxon>
        <taxon>Phycisphaerae</taxon>
        <taxon>Phycisphaerales</taxon>
        <taxon>Phycisphaeraceae</taxon>
        <taxon>Natronomicrosphaera</taxon>
    </lineage>
</organism>
<gene>
    <name evidence="1" type="ORF">ACERK3_11375</name>
</gene>
<evidence type="ECO:0000313" key="2">
    <source>
        <dbReference type="Proteomes" id="UP001575105"/>
    </source>
</evidence>
<dbReference type="InterPro" id="IPR036390">
    <property type="entry name" value="WH_DNA-bd_sf"/>
</dbReference>
<keyword evidence="2" id="KW-1185">Reference proteome</keyword>
<dbReference type="EMBL" id="JBGUBD010000006">
    <property type="protein sequence ID" value="MFA9478892.1"/>
    <property type="molecule type" value="Genomic_DNA"/>
</dbReference>
<name>A0ABV4U5L1_9BACT</name>
<proteinExistence type="predicted"/>
<dbReference type="RefSeq" id="WP_425345811.1">
    <property type="nucleotide sequence ID" value="NZ_JBGUBD010000006.1"/>
</dbReference>
<sequence length="144" mass="16594">MGRPAQMWELTDQADRLFPSGYAELTLDLVQSMQHAFGARGMHKILAVRKQQQKQAYLERMKTRKSLAGRLSVLADIRTREGYMAEVLRNEDGSYDLIEKHCPICVVAKNCTDLCWNEWELFEEVLGDNVKIARTEHLVQGARR</sequence>
<protein>
    <submittedName>
        <fullName evidence="1">Helix-turn-helix transcriptional regulator</fullName>
    </submittedName>
</protein>
<comment type="caution">
    <text evidence="1">The sequence shown here is derived from an EMBL/GenBank/DDBJ whole genome shotgun (WGS) entry which is preliminary data.</text>
</comment>
<dbReference type="SUPFAM" id="SSF46785">
    <property type="entry name" value="Winged helix' DNA-binding domain"/>
    <property type="match status" value="1"/>
</dbReference>
<evidence type="ECO:0000313" key="1">
    <source>
        <dbReference type="EMBL" id="MFA9478892.1"/>
    </source>
</evidence>
<reference evidence="1 2" key="1">
    <citation type="submission" date="2024-08" db="EMBL/GenBank/DDBJ databases">
        <title>Whole-genome sequencing of halo(alkali)philic microorganisms from hypersaline lakes.</title>
        <authorList>
            <person name="Sorokin D.Y."/>
            <person name="Merkel A.Y."/>
            <person name="Messina E."/>
            <person name="Yakimov M."/>
        </authorList>
    </citation>
    <scope>NUCLEOTIDE SEQUENCE [LARGE SCALE GENOMIC DNA]</scope>
    <source>
        <strain evidence="1 2">AB-hyl4</strain>
    </source>
</reference>